<dbReference type="OrthoDB" id="9803749at2"/>
<comment type="similarity">
    <text evidence="1 2">Belongs to the ArsC family.</text>
</comment>
<dbReference type="Proteomes" id="UP000254841">
    <property type="component" value="Unassembled WGS sequence"/>
</dbReference>
<accession>A0A377JN53</accession>
<dbReference type="SUPFAM" id="SSF52833">
    <property type="entry name" value="Thioredoxin-like"/>
    <property type="match status" value="1"/>
</dbReference>
<dbReference type="InterPro" id="IPR006504">
    <property type="entry name" value="Tscrpt_reg_Spx/MgsR"/>
</dbReference>
<dbReference type="Gene3D" id="3.40.30.10">
    <property type="entry name" value="Glutaredoxin"/>
    <property type="match status" value="1"/>
</dbReference>
<dbReference type="PROSITE" id="PS51353">
    <property type="entry name" value="ARSC"/>
    <property type="match status" value="1"/>
</dbReference>
<sequence length="119" mass="13381">MEEIVVYGIKACGSVQKARKYLDSRGIAYEFIDVKTTPLESTFLAWLAEQVGTEVLLNTKGTTYKKLGLKAQDLSQEQKLHAMLEYPLLIKRPVIVYTHSGKKQVLVGFDESRLAEVFG</sequence>
<dbReference type="InterPro" id="IPR036249">
    <property type="entry name" value="Thioredoxin-like_sf"/>
</dbReference>
<dbReference type="PANTHER" id="PTHR30041:SF8">
    <property type="entry name" value="PROTEIN YFFB"/>
    <property type="match status" value="1"/>
</dbReference>
<dbReference type="NCBIfam" id="TIGR01617">
    <property type="entry name" value="arsC_related"/>
    <property type="match status" value="1"/>
</dbReference>
<dbReference type="EMBL" id="UGHV01000003">
    <property type="protein sequence ID" value="STP06428.1"/>
    <property type="molecule type" value="Genomic_DNA"/>
</dbReference>
<organism evidence="3 4">
    <name type="scientific">Helicobacter canis</name>
    <dbReference type="NCBI Taxonomy" id="29419"/>
    <lineage>
        <taxon>Bacteria</taxon>
        <taxon>Pseudomonadati</taxon>
        <taxon>Campylobacterota</taxon>
        <taxon>Epsilonproteobacteria</taxon>
        <taxon>Campylobacterales</taxon>
        <taxon>Helicobacteraceae</taxon>
        <taxon>Helicobacter</taxon>
    </lineage>
</organism>
<dbReference type="CDD" id="cd02977">
    <property type="entry name" value="ArsC_family"/>
    <property type="match status" value="1"/>
</dbReference>
<reference evidence="3 4" key="1">
    <citation type="submission" date="2018-06" db="EMBL/GenBank/DDBJ databases">
        <authorList>
            <consortium name="Pathogen Informatics"/>
            <person name="Doyle S."/>
        </authorList>
    </citation>
    <scope>NUCLEOTIDE SEQUENCE [LARGE SCALE GENOMIC DNA]</scope>
    <source>
        <strain evidence="3 4">NCTC12410</strain>
    </source>
</reference>
<evidence type="ECO:0000256" key="2">
    <source>
        <dbReference type="PROSITE-ProRule" id="PRU01282"/>
    </source>
</evidence>
<proteinExistence type="inferred from homology"/>
<dbReference type="RefSeq" id="WP_115012408.1">
    <property type="nucleotide sequence ID" value="NZ_UGHV01000003.1"/>
</dbReference>
<name>A0A377JN53_9HELI</name>
<dbReference type="Pfam" id="PF03960">
    <property type="entry name" value="ArsC"/>
    <property type="match status" value="1"/>
</dbReference>
<protein>
    <submittedName>
        <fullName evidence="3">Arsenate reductase</fullName>
    </submittedName>
</protein>
<gene>
    <name evidence="3" type="primary">arsC</name>
    <name evidence="3" type="ORF">NCTC12410_01967</name>
</gene>
<dbReference type="AlphaFoldDB" id="A0A377JN53"/>
<dbReference type="InterPro" id="IPR006660">
    <property type="entry name" value="Arsenate_reductase-like"/>
</dbReference>
<evidence type="ECO:0000256" key="1">
    <source>
        <dbReference type="ARBA" id="ARBA00007198"/>
    </source>
</evidence>
<evidence type="ECO:0000313" key="3">
    <source>
        <dbReference type="EMBL" id="STP06428.1"/>
    </source>
</evidence>
<dbReference type="PANTHER" id="PTHR30041">
    <property type="entry name" value="ARSENATE REDUCTASE"/>
    <property type="match status" value="1"/>
</dbReference>
<evidence type="ECO:0000313" key="4">
    <source>
        <dbReference type="Proteomes" id="UP000254841"/>
    </source>
</evidence>